<dbReference type="Proteomes" id="UP000198788">
    <property type="component" value="Unassembled WGS sequence"/>
</dbReference>
<dbReference type="InterPro" id="IPR036165">
    <property type="entry name" value="YefM-like_sf"/>
</dbReference>
<dbReference type="OrthoDB" id="963455at2"/>
<accession>A0A1I6PT35</accession>
<name>A0A1I6PT35_9CAUL</name>
<dbReference type="STRING" id="871741.SAMN05192570_1254"/>
<evidence type="ECO:0000313" key="2">
    <source>
        <dbReference type="EMBL" id="SFS43384.1"/>
    </source>
</evidence>
<evidence type="ECO:0000256" key="1">
    <source>
        <dbReference type="ARBA" id="ARBA00009981"/>
    </source>
</evidence>
<dbReference type="Gene3D" id="3.40.1620.10">
    <property type="entry name" value="YefM-like domain"/>
    <property type="match status" value="1"/>
</dbReference>
<dbReference type="RefSeq" id="WP_092307906.1">
    <property type="nucleotide sequence ID" value="NZ_FOZV01000002.1"/>
</dbReference>
<dbReference type="SUPFAM" id="SSF143120">
    <property type="entry name" value="YefM-like"/>
    <property type="match status" value="1"/>
</dbReference>
<sequence length="96" mass="10624">MTHDHVTGEVVITATEFKAKCLELFDQLQRRAIRKVTVTKRGKATAVVLRPDPVEDYNAASLVGSMKGMVEAPAGFDWTSPVMTERLDAEQGVLHR</sequence>
<gene>
    <name evidence="2" type="ORF">SAMN05192570_1254</name>
</gene>
<proteinExistence type="inferred from homology"/>
<reference evidence="3" key="1">
    <citation type="submission" date="2016-10" db="EMBL/GenBank/DDBJ databases">
        <authorList>
            <person name="Varghese N."/>
            <person name="Submissions S."/>
        </authorList>
    </citation>
    <scope>NUCLEOTIDE SEQUENCE [LARGE SCALE GENOMIC DNA]</scope>
    <source>
        <strain evidence="3">CGMCC 1.10683</strain>
    </source>
</reference>
<protein>
    <submittedName>
        <fullName evidence="2">Antitoxin Phd_YefM, type II toxin-antitoxin system</fullName>
    </submittedName>
</protein>
<dbReference type="EMBL" id="FOZV01000002">
    <property type="protein sequence ID" value="SFS43384.1"/>
    <property type="molecule type" value="Genomic_DNA"/>
</dbReference>
<keyword evidence="3" id="KW-1185">Reference proteome</keyword>
<dbReference type="AlphaFoldDB" id="A0A1I6PT35"/>
<comment type="similarity">
    <text evidence="1">Belongs to the phD/YefM antitoxin family.</text>
</comment>
<organism evidence="2 3">
    <name type="scientific">Brevundimonas viscosa</name>
    <dbReference type="NCBI Taxonomy" id="871741"/>
    <lineage>
        <taxon>Bacteria</taxon>
        <taxon>Pseudomonadati</taxon>
        <taxon>Pseudomonadota</taxon>
        <taxon>Alphaproteobacteria</taxon>
        <taxon>Caulobacterales</taxon>
        <taxon>Caulobacteraceae</taxon>
        <taxon>Brevundimonas</taxon>
    </lineage>
</organism>
<evidence type="ECO:0000313" key="3">
    <source>
        <dbReference type="Proteomes" id="UP000198788"/>
    </source>
</evidence>